<evidence type="ECO:0000256" key="5">
    <source>
        <dbReference type="ARBA" id="ARBA00023136"/>
    </source>
</evidence>
<feature type="transmembrane region" description="Helical" evidence="7">
    <location>
        <begin position="378"/>
        <end position="399"/>
    </location>
</feature>
<name>A0A517U3U0_9BACT</name>
<dbReference type="EMBL" id="CP036339">
    <property type="protein sequence ID" value="QDT75286.1"/>
    <property type="molecule type" value="Genomic_DNA"/>
</dbReference>
<feature type="region of interest" description="Disordered" evidence="6">
    <location>
        <begin position="241"/>
        <end position="260"/>
    </location>
</feature>
<keyword evidence="5 7" id="KW-0472">Membrane</keyword>
<dbReference type="AlphaFoldDB" id="A0A517U3U0"/>
<evidence type="ECO:0000313" key="10">
    <source>
        <dbReference type="Proteomes" id="UP000317909"/>
    </source>
</evidence>
<dbReference type="KEGG" id="llh:I41_44960"/>
<evidence type="ECO:0000259" key="8">
    <source>
        <dbReference type="PROSITE" id="PS50850"/>
    </source>
</evidence>
<feature type="transmembrane region" description="Helical" evidence="7">
    <location>
        <begin position="288"/>
        <end position="308"/>
    </location>
</feature>
<dbReference type="InterPro" id="IPR036259">
    <property type="entry name" value="MFS_trans_sf"/>
</dbReference>
<feature type="transmembrane region" description="Helical" evidence="7">
    <location>
        <begin position="93"/>
        <end position="111"/>
    </location>
</feature>
<dbReference type="RefSeq" id="WP_168207079.1">
    <property type="nucleotide sequence ID" value="NZ_CP036339.1"/>
</dbReference>
<reference evidence="9 10" key="1">
    <citation type="submission" date="2019-02" db="EMBL/GenBank/DDBJ databases">
        <title>Deep-cultivation of Planctomycetes and their phenomic and genomic characterization uncovers novel biology.</title>
        <authorList>
            <person name="Wiegand S."/>
            <person name="Jogler M."/>
            <person name="Boedeker C."/>
            <person name="Pinto D."/>
            <person name="Vollmers J."/>
            <person name="Rivas-Marin E."/>
            <person name="Kohn T."/>
            <person name="Peeters S.H."/>
            <person name="Heuer A."/>
            <person name="Rast P."/>
            <person name="Oberbeckmann S."/>
            <person name="Bunk B."/>
            <person name="Jeske O."/>
            <person name="Meyerdierks A."/>
            <person name="Storesund J.E."/>
            <person name="Kallscheuer N."/>
            <person name="Luecker S."/>
            <person name="Lage O.M."/>
            <person name="Pohl T."/>
            <person name="Merkel B.J."/>
            <person name="Hornburger P."/>
            <person name="Mueller R.-W."/>
            <person name="Bruemmer F."/>
            <person name="Labrenz M."/>
            <person name="Spormann A.M."/>
            <person name="Op den Camp H."/>
            <person name="Overmann J."/>
            <person name="Amann R."/>
            <person name="Jetten M.S.M."/>
            <person name="Mascher T."/>
            <person name="Medema M.H."/>
            <person name="Devos D.P."/>
            <person name="Kaster A.-K."/>
            <person name="Ovreas L."/>
            <person name="Rohde M."/>
            <person name="Galperin M.Y."/>
            <person name="Jogler C."/>
        </authorList>
    </citation>
    <scope>NUCLEOTIDE SEQUENCE [LARGE SCALE GENOMIC DNA]</scope>
    <source>
        <strain evidence="9 10">I41</strain>
    </source>
</reference>
<keyword evidence="3 7" id="KW-0812">Transmembrane</keyword>
<keyword evidence="10" id="KW-1185">Reference proteome</keyword>
<protein>
    <submittedName>
        <fullName evidence="9">Major Facilitator Superfamily protein</fullName>
    </submittedName>
</protein>
<dbReference type="PROSITE" id="PS50850">
    <property type="entry name" value="MFS"/>
    <property type="match status" value="1"/>
</dbReference>
<feature type="domain" description="Major facilitator superfamily (MFS) profile" evidence="8">
    <location>
        <begin position="55"/>
        <end position="464"/>
    </location>
</feature>
<dbReference type="InterPro" id="IPR011701">
    <property type="entry name" value="MFS"/>
</dbReference>
<dbReference type="Gene3D" id="1.20.1250.20">
    <property type="entry name" value="MFS general substrate transporter like domains"/>
    <property type="match status" value="2"/>
</dbReference>
<gene>
    <name evidence="9" type="ORF">I41_44960</name>
</gene>
<evidence type="ECO:0000256" key="6">
    <source>
        <dbReference type="SAM" id="MobiDB-lite"/>
    </source>
</evidence>
<feature type="transmembrane region" description="Helical" evidence="7">
    <location>
        <begin position="147"/>
        <end position="166"/>
    </location>
</feature>
<dbReference type="InterPro" id="IPR052983">
    <property type="entry name" value="MFS_Riboflavin_Transporter"/>
</dbReference>
<evidence type="ECO:0000256" key="2">
    <source>
        <dbReference type="ARBA" id="ARBA00022448"/>
    </source>
</evidence>
<feature type="transmembrane region" description="Helical" evidence="7">
    <location>
        <begin position="411"/>
        <end position="432"/>
    </location>
</feature>
<evidence type="ECO:0000313" key="9">
    <source>
        <dbReference type="EMBL" id="QDT75286.1"/>
    </source>
</evidence>
<feature type="transmembrane region" description="Helical" evidence="7">
    <location>
        <begin position="51"/>
        <end position="73"/>
    </location>
</feature>
<feature type="transmembrane region" description="Helical" evidence="7">
    <location>
        <begin position="123"/>
        <end position="141"/>
    </location>
</feature>
<comment type="subcellular location">
    <subcellularLocation>
        <location evidence="1">Membrane</location>
        <topology evidence="1">Multi-pass membrane protein</topology>
    </subcellularLocation>
</comment>
<proteinExistence type="predicted"/>
<dbReference type="Pfam" id="PF07690">
    <property type="entry name" value="MFS_1"/>
    <property type="match status" value="1"/>
</dbReference>
<dbReference type="SUPFAM" id="SSF103473">
    <property type="entry name" value="MFS general substrate transporter"/>
    <property type="match status" value="1"/>
</dbReference>
<evidence type="ECO:0000256" key="7">
    <source>
        <dbReference type="SAM" id="Phobius"/>
    </source>
</evidence>
<dbReference type="Proteomes" id="UP000317909">
    <property type="component" value="Chromosome"/>
</dbReference>
<sequence>MSRVAASPASRAMEFEFVSHATSARGLEVRHDHPSAGAMATVGEAQQSERFYGWLMVPLATLVMISSAPGQTYGFMRFNSSIRESLSLTQTDLSATYLLATLCAAIPLSYLGALSDRYGLKRSLLTAVAAMAGACLLASTVQDASTLFVACLGLRMIGAGLLSLLATNTLAAWFDKKLPFACGIMQFGMAASMALVPVSLMLLIGAVGWRTAYAAIGIGLLVGLLPLLVIAYRERPSDVGQRIDGEPAAHHRGPGSTKERANARHSFRLVDEDHPPSLNLQEALRTRMFWLLLIATGVWSLIGTGLIFHLESLLQAHRLAASHTAWATPLMAVSMAVMQLASSTLIDRFAIRKLISGALLCTAITCTILATAGGFLALAAYAVFGVGQGLMTVVSSASWAQYFGPAHLGRIRGTSMTVGISCSAMGPLIMGASADALGGFNPSLWLFTAVAIIIALGSRLLGRN</sequence>
<feature type="transmembrane region" description="Helical" evidence="7">
    <location>
        <begin position="212"/>
        <end position="232"/>
    </location>
</feature>
<dbReference type="PANTHER" id="PTHR43385">
    <property type="entry name" value="RIBOFLAVIN TRANSPORTER RIBJ"/>
    <property type="match status" value="1"/>
</dbReference>
<accession>A0A517U3U0</accession>
<organism evidence="9 10">
    <name type="scientific">Lacipirellula limnantheis</name>
    <dbReference type="NCBI Taxonomy" id="2528024"/>
    <lineage>
        <taxon>Bacteria</taxon>
        <taxon>Pseudomonadati</taxon>
        <taxon>Planctomycetota</taxon>
        <taxon>Planctomycetia</taxon>
        <taxon>Pirellulales</taxon>
        <taxon>Lacipirellulaceae</taxon>
        <taxon>Lacipirellula</taxon>
    </lineage>
</organism>
<feature type="transmembrane region" description="Helical" evidence="7">
    <location>
        <begin position="354"/>
        <end position="372"/>
    </location>
</feature>
<dbReference type="GO" id="GO:0016020">
    <property type="term" value="C:membrane"/>
    <property type="evidence" value="ECO:0007669"/>
    <property type="project" value="UniProtKB-SubCell"/>
</dbReference>
<evidence type="ECO:0000256" key="3">
    <source>
        <dbReference type="ARBA" id="ARBA00022692"/>
    </source>
</evidence>
<evidence type="ECO:0000256" key="4">
    <source>
        <dbReference type="ARBA" id="ARBA00022989"/>
    </source>
</evidence>
<dbReference type="PANTHER" id="PTHR43385:SF1">
    <property type="entry name" value="RIBOFLAVIN TRANSPORTER RIBJ"/>
    <property type="match status" value="1"/>
</dbReference>
<feature type="transmembrane region" description="Helical" evidence="7">
    <location>
        <begin position="444"/>
        <end position="462"/>
    </location>
</feature>
<feature type="transmembrane region" description="Helical" evidence="7">
    <location>
        <begin position="178"/>
        <end position="206"/>
    </location>
</feature>
<dbReference type="InterPro" id="IPR020846">
    <property type="entry name" value="MFS_dom"/>
</dbReference>
<evidence type="ECO:0000256" key="1">
    <source>
        <dbReference type="ARBA" id="ARBA00004141"/>
    </source>
</evidence>
<feature type="transmembrane region" description="Helical" evidence="7">
    <location>
        <begin position="320"/>
        <end position="342"/>
    </location>
</feature>
<keyword evidence="4 7" id="KW-1133">Transmembrane helix</keyword>
<dbReference type="GO" id="GO:0022857">
    <property type="term" value="F:transmembrane transporter activity"/>
    <property type="evidence" value="ECO:0007669"/>
    <property type="project" value="InterPro"/>
</dbReference>
<keyword evidence="2" id="KW-0813">Transport</keyword>